<dbReference type="PANTHER" id="PTHR22941:SF26">
    <property type="entry name" value="SERPENTINE RECEPTOR, CLASS H"/>
    <property type="match status" value="1"/>
</dbReference>
<feature type="transmembrane region" description="Helical" evidence="1">
    <location>
        <begin position="72"/>
        <end position="93"/>
    </location>
</feature>
<dbReference type="AlphaFoldDB" id="A0A7E4ZTA5"/>
<keyword evidence="1" id="KW-1133">Transmembrane helix</keyword>
<evidence type="ECO:0000313" key="2">
    <source>
        <dbReference type="Proteomes" id="UP000492821"/>
    </source>
</evidence>
<accession>A0A7E4ZTA5</accession>
<dbReference type="Pfam" id="PF10318">
    <property type="entry name" value="7TM_GPCR_Srh"/>
    <property type="match status" value="1"/>
</dbReference>
<dbReference type="InterPro" id="IPR053220">
    <property type="entry name" value="Nematode_rcpt-like_serp_H"/>
</dbReference>
<keyword evidence="1" id="KW-0812">Transmembrane</keyword>
<dbReference type="PANTHER" id="PTHR22941">
    <property type="entry name" value="SERPENTINE RECEPTOR"/>
    <property type="match status" value="1"/>
</dbReference>
<feature type="transmembrane region" description="Helical" evidence="1">
    <location>
        <begin position="152"/>
        <end position="172"/>
    </location>
</feature>
<reference evidence="2" key="1">
    <citation type="journal article" date="2013" name="Genetics">
        <title>The draft genome and transcriptome of Panagrellus redivivus are shaped by the harsh demands of a free-living lifestyle.</title>
        <authorList>
            <person name="Srinivasan J."/>
            <person name="Dillman A.R."/>
            <person name="Macchietto M.G."/>
            <person name="Heikkinen L."/>
            <person name="Lakso M."/>
            <person name="Fracchia K.M."/>
            <person name="Antoshechkin I."/>
            <person name="Mortazavi A."/>
            <person name="Wong G."/>
            <person name="Sternberg P.W."/>
        </authorList>
    </citation>
    <scope>NUCLEOTIDE SEQUENCE [LARGE SCALE GENOMIC DNA]</scope>
    <source>
        <strain evidence="2">MT8872</strain>
    </source>
</reference>
<organism evidence="2 3">
    <name type="scientific">Panagrellus redivivus</name>
    <name type="common">Microworm</name>
    <dbReference type="NCBI Taxonomy" id="6233"/>
    <lineage>
        <taxon>Eukaryota</taxon>
        <taxon>Metazoa</taxon>
        <taxon>Ecdysozoa</taxon>
        <taxon>Nematoda</taxon>
        <taxon>Chromadorea</taxon>
        <taxon>Rhabditida</taxon>
        <taxon>Tylenchina</taxon>
        <taxon>Panagrolaimomorpha</taxon>
        <taxon>Panagrolaimoidea</taxon>
        <taxon>Panagrolaimidae</taxon>
        <taxon>Panagrellus</taxon>
    </lineage>
</organism>
<dbReference type="WBParaSite" id="Pan_g1591.t1">
    <property type="protein sequence ID" value="Pan_g1591.t1"/>
    <property type="gene ID" value="Pan_g1591"/>
</dbReference>
<keyword evidence="1" id="KW-0472">Membrane</keyword>
<protein>
    <submittedName>
        <fullName evidence="3">G_PROTEIN_RECEP_F1_2 domain-containing protein</fullName>
    </submittedName>
</protein>
<dbReference type="InterPro" id="IPR019422">
    <property type="entry name" value="7TM_GPCR_serpentine_rcpt_Srh"/>
</dbReference>
<keyword evidence="2" id="KW-1185">Reference proteome</keyword>
<name>A0A7E4ZTA5_PANRE</name>
<feature type="transmembrane region" description="Helical" evidence="1">
    <location>
        <begin position="7"/>
        <end position="27"/>
    </location>
</feature>
<proteinExistence type="predicted"/>
<sequence>MDNKCTLSMVVLFIVTFHMLIAGAIYLSSTNVETSKDLALNETGHSLLKYFNEPSFYYAGENGGKTRSIGKIVVFMIGCALVPFVTCIIVFIVHVVHNAKSINNHARTARSLVIVVLVQALLCVNMIMIPSLWIMVSWAWNIEHSLELTNYFMTLLSLHGIADAICTIYCVMPYRRYVVSLFTRKKIVKVNHVSNTSQPTNC</sequence>
<feature type="transmembrane region" description="Helical" evidence="1">
    <location>
        <begin position="114"/>
        <end position="140"/>
    </location>
</feature>
<dbReference type="Gene3D" id="1.20.1070.10">
    <property type="entry name" value="Rhodopsin 7-helix transmembrane proteins"/>
    <property type="match status" value="1"/>
</dbReference>
<evidence type="ECO:0000313" key="3">
    <source>
        <dbReference type="WBParaSite" id="Pan_g1591.t1"/>
    </source>
</evidence>
<evidence type="ECO:0000256" key="1">
    <source>
        <dbReference type="SAM" id="Phobius"/>
    </source>
</evidence>
<reference evidence="3" key="2">
    <citation type="submission" date="2020-10" db="UniProtKB">
        <authorList>
            <consortium name="WormBaseParasite"/>
        </authorList>
    </citation>
    <scope>IDENTIFICATION</scope>
</reference>
<dbReference type="Proteomes" id="UP000492821">
    <property type="component" value="Unassembled WGS sequence"/>
</dbReference>